<dbReference type="Proteomes" id="UP000799753">
    <property type="component" value="Unassembled WGS sequence"/>
</dbReference>
<gene>
    <name evidence="2" type="ORF">P280DRAFT_466350</name>
</gene>
<protein>
    <recommendedName>
        <fullName evidence="4">Secreted protein</fullName>
    </recommendedName>
</protein>
<dbReference type="OrthoDB" id="3744583at2759"/>
<reference evidence="2" key="1">
    <citation type="journal article" date="2020" name="Stud. Mycol.">
        <title>101 Dothideomycetes genomes: a test case for predicting lifestyles and emergence of pathogens.</title>
        <authorList>
            <person name="Haridas S."/>
            <person name="Albert R."/>
            <person name="Binder M."/>
            <person name="Bloem J."/>
            <person name="Labutti K."/>
            <person name="Salamov A."/>
            <person name="Andreopoulos B."/>
            <person name="Baker S."/>
            <person name="Barry K."/>
            <person name="Bills G."/>
            <person name="Bluhm B."/>
            <person name="Cannon C."/>
            <person name="Castanera R."/>
            <person name="Culley D."/>
            <person name="Daum C."/>
            <person name="Ezra D."/>
            <person name="Gonzalez J."/>
            <person name="Henrissat B."/>
            <person name="Kuo A."/>
            <person name="Liang C."/>
            <person name="Lipzen A."/>
            <person name="Lutzoni F."/>
            <person name="Magnuson J."/>
            <person name="Mondo S."/>
            <person name="Nolan M."/>
            <person name="Ohm R."/>
            <person name="Pangilinan J."/>
            <person name="Park H.-J."/>
            <person name="Ramirez L."/>
            <person name="Alfaro M."/>
            <person name="Sun H."/>
            <person name="Tritt A."/>
            <person name="Yoshinaga Y."/>
            <person name="Zwiers L.-H."/>
            <person name="Turgeon B."/>
            <person name="Goodwin S."/>
            <person name="Spatafora J."/>
            <person name="Crous P."/>
            <person name="Grigoriev I."/>
        </authorList>
    </citation>
    <scope>NUCLEOTIDE SEQUENCE</scope>
    <source>
        <strain evidence="2">CBS 473.64</strain>
    </source>
</reference>
<organism evidence="2 3">
    <name type="scientific">Massarina eburnea CBS 473.64</name>
    <dbReference type="NCBI Taxonomy" id="1395130"/>
    <lineage>
        <taxon>Eukaryota</taxon>
        <taxon>Fungi</taxon>
        <taxon>Dikarya</taxon>
        <taxon>Ascomycota</taxon>
        <taxon>Pezizomycotina</taxon>
        <taxon>Dothideomycetes</taxon>
        <taxon>Pleosporomycetidae</taxon>
        <taxon>Pleosporales</taxon>
        <taxon>Massarineae</taxon>
        <taxon>Massarinaceae</taxon>
        <taxon>Massarina</taxon>
    </lineage>
</organism>
<dbReference type="EMBL" id="MU006778">
    <property type="protein sequence ID" value="KAF2645114.1"/>
    <property type="molecule type" value="Genomic_DNA"/>
</dbReference>
<feature type="signal peptide" evidence="1">
    <location>
        <begin position="1"/>
        <end position="23"/>
    </location>
</feature>
<keyword evidence="1" id="KW-0732">Signal</keyword>
<name>A0A6A6SFV6_9PLEO</name>
<dbReference type="PROSITE" id="PS51257">
    <property type="entry name" value="PROKAR_LIPOPROTEIN"/>
    <property type="match status" value="1"/>
</dbReference>
<dbReference type="AlphaFoldDB" id="A0A6A6SFV6"/>
<proteinExistence type="predicted"/>
<keyword evidence="3" id="KW-1185">Reference proteome</keyword>
<evidence type="ECO:0000313" key="2">
    <source>
        <dbReference type="EMBL" id="KAF2645114.1"/>
    </source>
</evidence>
<feature type="chain" id="PRO_5025564843" description="Secreted protein" evidence="1">
    <location>
        <begin position="24"/>
        <end position="85"/>
    </location>
</feature>
<evidence type="ECO:0000313" key="3">
    <source>
        <dbReference type="Proteomes" id="UP000799753"/>
    </source>
</evidence>
<evidence type="ECO:0000256" key="1">
    <source>
        <dbReference type="SAM" id="SignalP"/>
    </source>
</evidence>
<accession>A0A6A6SFV6</accession>
<sequence length="85" mass="9686">MQKPTSLRLLLTLLLLIQACCWALTLLDLFQPGKPLLMLRDSTNTVSQLFQLFSTRILSATPTWTLSLAPPTTWTLVYRDMLIHV</sequence>
<evidence type="ECO:0008006" key="4">
    <source>
        <dbReference type="Google" id="ProtNLM"/>
    </source>
</evidence>